<gene>
    <name evidence="2" type="ORF">B1H18_21500</name>
</gene>
<reference evidence="2 3" key="1">
    <citation type="submission" date="2017-02" db="EMBL/GenBank/DDBJ databases">
        <title>Draft Genome Sequence of Streptomyces tsukubaensis F601, a Producer of the immunosuppressant tacrolimus FK506.</title>
        <authorList>
            <person name="Zong G."/>
            <person name="Zhong C."/>
            <person name="Fu J."/>
            <person name="Qin R."/>
            <person name="Cao G."/>
        </authorList>
    </citation>
    <scope>NUCLEOTIDE SEQUENCE [LARGE SCALE GENOMIC DNA]</scope>
    <source>
        <strain evidence="2 3">F601</strain>
    </source>
</reference>
<dbReference type="Proteomes" id="UP000190539">
    <property type="component" value="Unassembled WGS sequence"/>
</dbReference>
<sequence>MTTSSVQPLLVPVRLDALPVTQATRTSAVFNRWHPDFFKLTESYKDPTEMTEEDFSEEEDTDKNGVYLQWRLPEALRHGPQRADGRVGLPRTPNRWLVVRYSGGGGKAGQAAWVVESDFTSENAADGTNKFVREDKGGSLEKVWIGRAVCLDDETWSETRADDPLFLDAFGTGLAAFSMYQPYNENMLSFHDPLDDLTTGEVHLSYLLLGWYSRADGDPLTVPGGTTLADLLKGLRWENDALRAPARTLCVGTALDVLWQPKTADSATDHRPDPDRIDVVVGQSVQDAQLALPDRLGGLSPQDREALGAFRHDAWDHYHRPGGAPRIEEATHHQGFASSHGGVSWDRRPLQRGSGAAEAETVVDAGVLDTLDQAQRDLEEARRGKRDALRNLFELDWATRGDGSKQQVQQGWEDKLRQATALELDALKRLQPPPGAIPFPEQEFSEITDPTILLTGTKVSEPLTAGEALTCRVPGQTLTSLLGRTPPSELPGAKFLSVLPDADARAAGLRALAEFWLLDTAARTPGDQHSELETYLEGLTAADRKKFPHTRQWELPWLPLFLVWTLQCHPIAYQDKQEQPYWEFNGQDYTWSGRGGEGMKRTTLRGRSLLTPLPQFIDRNLALRNAERATTDEDSRAWRELADLLGKKDYMSQSLAGVNDWFQQLAPVPHIPKEELKAHTGIRVPVENERAPQFLPVRAGQANFYELSLVDGFGQSVPIVTPGDLGNYRHRPLICSPTTRPGNTLLDTEDRHERATVFQMPPRVLHRTRLRFDAMHPATGSRSTRRSAQPTSVCGWLQVNHLDRTLILYAPDGQAAGQIQVNRRATGTESDSGTGTGTGSDRLAWRALPPRPPTESWLQARTALSLSEDLARLVDHLLDQDRPFPIAEFEALLDLIDTSLDNEARREHEQDNFAYLAGPPLAVVRAGLRLDMDGLPPGGNTGSWDPEPGRQLAGYVWGLSLGQDTDPDDGLVGYFNSECVDRLWSPHSVDDYPYGEASYLQKAAPGHEDPDLQVKATPVEDPPSPANTHYVTLLMNPWKSVQAISGILPANRLKLPEDQVRPAMDQVKVPFALGPVLAHLTEAVFSGTTATSKPVKTVSMPRPAIWTGTWQWTQPHPTHPEDGGEPWTPWDLHEIVPAPATAQFTPERPVARAGFLCNTHNYLPAPPTE</sequence>
<feature type="region of interest" description="Disordered" evidence="1">
    <location>
        <begin position="823"/>
        <end position="854"/>
    </location>
</feature>
<evidence type="ECO:0000313" key="3">
    <source>
        <dbReference type="Proteomes" id="UP000190539"/>
    </source>
</evidence>
<evidence type="ECO:0000313" key="2">
    <source>
        <dbReference type="EMBL" id="OON76200.1"/>
    </source>
</evidence>
<dbReference type="STRING" id="83656.B1H18_21500"/>
<dbReference type="AlphaFoldDB" id="A0A1V4A663"/>
<organism evidence="2 3">
    <name type="scientific">Streptomyces tsukubensis</name>
    <dbReference type="NCBI Taxonomy" id="83656"/>
    <lineage>
        <taxon>Bacteria</taxon>
        <taxon>Bacillati</taxon>
        <taxon>Actinomycetota</taxon>
        <taxon>Actinomycetes</taxon>
        <taxon>Kitasatosporales</taxon>
        <taxon>Streptomycetaceae</taxon>
        <taxon>Streptomyces</taxon>
    </lineage>
</organism>
<proteinExistence type="predicted"/>
<feature type="compositionally biased region" description="Low complexity" evidence="1">
    <location>
        <begin position="827"/>
        <end position="848"/>
    </location>
</feature>
<name>A0A1V4A663_9ACTN</name>
<dbReference type="EMBL" id="MVFC01000019">
    <property type="protein sequence ID" value="OON76200.1"/>
    <property type="molecule type" value="Genomic_DNA"/>
</dbReference>
<comment type="caution">
    <text evidence="2">The sequence shown here is derived from an EMBL/GenBank/DDBJ whole genome shotgun (WGS) entry which is preliminary data.</text>
</comment>
<protein>
    <submittedName>
        <fullName evidence="2">Uncharacterized protein</fullName>
    </submittedName>
</protein>
<accession>A0A1V4A663</accession>
<dbReference type="RefSeq" id="WP_077970071.1">
    <property type="nucleotide sequence ID" value="NZ_CP045178.1"/>
</dbReference>
<dbReference type="OrthoDB" id="6091628at2"/>
<evidence type="ECO:0000256" key="1">
    <source>
        <dbReference type="SAM" id="MobiDB-lite"/>
    </source>
</evidence>
<keyword evidence="3" id="KW-1185">Reference proteome</keyword>